<dbReference type="PROSITE" id="PS51910">
    <property type="entry name" value="GH18_2"/>
    <property type="match status" value="1"/>
</dbReference>
<sequence>MKVNRTFGLLLVLSLCLTAGLVHPAAAAPKTSVVLDGYPLAFPAEPRIVNGYTMVPFRAIAESLGISVQWDGTTRTITAAKGGTTVRMQLHNPTVTVNGAPVRLPVAPFEQDGHTLIPLSFFSTQFGAAVSWDGTTRTVSVTSPRERMYSLAFYAISSFSQRQLIPSFDAVAFGWARIDGSGQLTLTGNDFYWPKPAGAITPEVIVEDAKQQGTTPYLMVFATDGTGELTRLLSEPALRQQAVQQIVSLANERGFAGVALDFEGLGLDGDIAAARQQFTDFVRLLAHHLHESGLSLSLVLHPPNGAYKGYDFAALGQLADELILMAYAYGDEKQPEPIAKVDEAVKLAMAQVPKEKLLLGISLASENEQTVNGKIGLAKRYGLKGIALWRLGLLTEPERAQIERTIEWKQGQPVTQ</sequence>
<dbReference type="Gene3D" id="3.20.20.80">
    <property type="entry name" value="Glycosidases"/>
    <property type="match status" value="1"/>
</dbReference>
<organism evidence="3 4">
    <name type="scientific">Brevibacillus thermoruber</name>
    <dbReference type="NCBI Taxonomy" id="33942"/>
    <lineage>
        <taxon>Bacteria</taxon>
        <taxon>Bacillati</taxon>
        <taxon>Bacillota</taxon>
        <taxon>Bacilli</taxon>
        <taxon>Bacillales</taxon>
        <taxon>Paenibacillaceae</taxon>
        <taxon>Brevibacillus</taxon>
    </lineage>
</organism>
<dbReference type="Pfam" id="PF00704">
    <property type="entry name" value="Glyco_hydro_18"/>
    <property type="match status" value="1"/>
</dbReference>
<dbReference type="InterPro" id="IPR011583">
    <property type="entry name" value="Chitinase_II/V-like_cat"/>
</dbReference>
<evidence type="ECO:0000313" key="3">
    <source>
        <dbReference type="EMBL" id="MDA5108581.1"/>
    </source>
</evidence>
<proteinExistence type="predicted"/>
<keyword evidence="1" id="KW-0732">Signal</keyword>
<dbReference type="GO" id="GO:0005975">
    <property type="term" value="P:carbohydrate metabolic process"/>
    <property type="evidence" value="ECO:0007669"/>
    <property type="project" value="InterPro"/>
</dbReference>
<feature type="signal peptide" evidence="1">
    <location>
        <begin position="1"/>
        <end position="27"/>
    </location>
</feature>
<dbReference type="SMART" id="SM00636">
    <property type="entry name" value="Glyco_18"/>
    <property type="match status" value="1"/>
</dbReference>
<dbReference type="AlphaFoldDB" id="A0A9X3TPU8"/>
<dbReference type="InterPro" id="IPR012854">
    <property type="entry name" value="Cu_amine_oxidase-like_N"/>
</dbReference>
<feature type="chain" id="PRO_5040934668" evidence="1">
    <location>
        <begin position="28"/>
        <end position="416"/>
    </location>
</feature>
<dbReference type="InterPro" id="IPR001223">
    <property type="entry name" value="Glyco_hydro18_cat"/>
</dbReference>
<feature type="domain" description="GH18" evidence="2">
    <location>
        <begin position="135"/>
        <end position="416"/>
    </location>
</feature>
<dbReference type="SUPFAM" id="SSF55383">
    <property type="entry name" value="Copper amine oxidase, domain N"/>
    <property type="match status" value="1"/>
</dbReference>
<gene>
    <name evidence="3" type="ORF">O3V59_09425</name>
</gene>
<evidence type="ECO:0000259" key="2">
    <source>
        <dbReference type="PROSITE" id="PS51910"/>
    </source>
</evidence>
<dbReference type="RefSeq" id="WP_271140019.1">
    <property type="nucleotide sequence ID" value="NZ_JAPYYP010000009.1"/>
</dbReference>
<dbReference type="EMBL" id="JAPYYP010000009">
    <property type="protein sequence ID" value="MDA5108581.1"/>
    <property type="molecule type" value="Genomic_DNA"/>
</dbReference>
<evidence type="ECO:0000256" key="1">
    <source>
        <dbReference type="SAM" id="SignalP"/>
    </source>
</evidence>
<dbReference type="SUPFAM" id="SSF51445">
    <property type="entry name" value="(Trans)glycosidases"/>
    <property type="match status" value="1"/>
</dbReference>
<dbReference type="GO" id="GO:0008061">
    <property type="term" value="F:chitin binding"/>
    <property type="evidence" value="ECO:0007669"/>
    <property type="project" value="InterPro"/>
</dbReference>
<dbReference type="Pfam" id="PF07833">
    <property type="entry name" value="Cu_amine_oxidN1"/>
    <property type="match status" value="1"/>
</dbReference>
<comment type="caution">
    <text evidence="3">The sequence shown here is derived from an EMBL/GenBank/DDBJ whole genome shotgun (WGS) entry which is preliminary data.</text>
</comment>
<dbReference type="InterPro" id="IPR017853">
    <property type="entry name" value="GH"/>
</dbReference>
<name>A0A9X3TPU8_9BACL</name>
<dbReference type="Gene3D" id="3.30.457.10">
    <property type="entry name" value="Copper amine oxidase-like, N-terminal domain"/>
    <property type="match status" value="1"/>
</dbReference>
<keyword evidence="4" id="KW-1185">Reference proteome</keyword>
<accession>A0A9X3TPU8</accession>
<dbReference type="PANTHER" id="PTHR46066:SF2">
    <property type="entry name" value="CHITINASE DOMAIN-CONTAINING PROTEIN 1"/>
    <property type="match status" value="1"/>
</dbReference>
<dbReference type="Proteomes" id="UP001151071">
    <property type="component" value="Unassembled WGS sequence"/>
</dbReference>
<evidence type="ECO:0000313" key="4">
    <source>
        <dbReference type="Proteomes" id="UP001151071"/>
    </source>
</evidence>
<reference evidence="3" key="1">
    <citation type="submission" date="2022-12" db="EMBL/GenBank/DDBJ databases">
        <title>Draft genome sequence of the thermophilic strain Brevibacillus thermoruber HT42, isolated from Los Humeros, Puebla, Mexico, with biotechnological potential.</title>
        <authorList>
            <person name="Lara Sanchez J."/>
            <person name="Solis Palacios R."/>
            <person name="Bustos Baena A.S."/>
            <person name="Ruz Baez A.E."/>
            <person name="Espinosa Luna G."/>
            <person name="Oliart Ros R.M."/>
        </authorList>
    </citation>
    <scope>NUCLEOTIDE SEQUENCE</scope>
    <source>
        <strain evidence="3">HT42</strain>
    </source>
</reference>
<dbReference type="PANTHER" id="PTHR46066">
    <property type="entry name" value="CHITINASE DOMAIN-CONTAINING PROTEIN 1 FAMILY MEMBER"/>
    <property type="match status" value="1"/>
</dbReference>
<dbReference type="InterPro" id="IPR036582">
    <property type="entry name" value="Mao_N_sf"/>
</dbReference>
<protein>
    <submittedName>
        <fullName evidence="3">Stalk domain-containing protein</fullName>
    </submittedName>
</protein>